<dbReference type="STRING" id="318479.A0A3P7QDH2"/>
<evidence type="ECO:0000313" key="2">
    <source>
        <dbReference type="Proteomes" id="UP000274756"/>
    </source>
</evidence>
<dbReference type="PANTHER" id="PTHR46669:SF3">
    <property type="entry name" value="LEUCINE-RICH PPR MOTIF-CONTAINING PROTEIN, MITOCHONDRIAL"/>
    <property type="match status" value="1"/>
</dbReference>
<name>A0A3P7QDH2_DRAME</name>
<dbReference type="GO" id="GO:0003730">
    <property type="term" value="F:mRNA 3'-UTR binding"/>
    <property type="evidence" value="ECO:0007669"/>
    <property type="project" value="TreeGrafter"/>
</dbReference>
<reference evidence="1 2" key="1">
    <citation type="submission" date="2018-11" db="EMBL/GenBank/DDBJ databases">
        <authorList>
            <consortium name="Pathogen Informatics"/>
        </authorList>
    </citation>
    <scope>NUCLEOTIDE SEQUENCE [LARGE SCALE GENOMIC DNA]</scope>
</reference>
<dbReference type="PANTHER" id="PTHR46669">
    <property type="entry name" value="LEUCINE-RICH PPR MOTIF-CONTAINING PROTEIN, MITOCHONDRIAL"/>
    <property type="match status" value="1"/>
</dbReference>
<evidence type="ECO:0000313" key="1">
    <source>
        <dbReference type="EMBL" id="VDN53921.1"/>
    </source>
</evidence>
<accession>A0A3P7QDH2</accession>
<protein>
    <submittedName>
        <fullName evidence="1">Uncharacterized protein</fullName>
    </submittedName>
</protein>
<dbReference type="EMBL" id="UYYG01000211">
    <property type="protein sequence ID" value="VDN53921.1"/>
    <property type="molecule type" value="Genomic_DNA"/>
</dbReference>
<dbReference type="GO" id="GO:0005634">
    <property type="term" value="C:nucleus"/>
    <property type="evidence" value="ECO:0007669"/>
    <property type="project" value="TreeGrafter"/>
</dbReference>
<dbReference type="InterPro" id="IPR033490">
    <property type="entry name" value="LRP130"/>
</dbReference>
<dbReference type="GO" id="GO:0070129">
    <property type="term" value="P:regulation of mitochondrial translation"/>
    <property type="evidence" value="ECO:0007669"/>
    <property type="project" value="TreeGrafter"/>
</dbReference>
<proteinExistence type="predicted"/>
<organism evidence="1 2">
    <name type="scientific">Dracunculus medinensis</name>
    <name type="common">Guinea worm</name>
    <dbReference type="NCBI Taxonomy" id="318479"/>
    <lineage>
        <taxon>Eukaryota</taxon>
        <taxon>Metazoa</taxon>
        <taxon>Ecdysozoa</taxon>
        <taxon>Nematoda</taxon>
        <taxon>Chromadorea</taxon>
        <taxon>Rhabditida</taxon>
        <taxon>Spirurina</taxon>
        <taxon>Dracunculoidea</taxon>
        <taxon>Dracunculidae</taxon>
        <taxon>Dracunculus</taxon>
    </lineage>
</organism>
<dbReference type="Proteomes" id="UP000274756">
    <property type="component" value="Unassembled WGS sequence"/>
</dbReference>
<dbReference type="GO" id="GO:0005739">
    <property type="term" value="C:mitochondrion"/>
    <property type="evidence" value="ECO:0007669"/>
    <property type="project" value="TreeGrafter"/>
</dbReference>
<keyword evidence="2" id="KW-1185">Reference proteome</keyword>
<dbReference type="AlphaFoldDB" id="A0A3P7QDH2"/>
<sequence>MVTVKILSLICRIEWKQYVPVRLIKHAIKFISMSSFDAATLSDEQKALLIRTAGLYCLDVPSHERLNLTKKITQLLTKKEAQLGIAALNAILDVKIDNGIRINIVDALKKFESCGIKPNPDTFGIISRIYGEKGDIHLNSIGSTPTQQIFDSLIFGLSLIDQNKHAISLIKVFNLIFHLLELCKPS</sequence>
<dbReference type="OrthoDB" id="185373at2759"/>
<gene>
    <name evidence="1" type="ORF">DME_LOCUS3894</name>
</gene>